<evidence type="ECO:0000313" key="1">
    <source>
        <dbReference type="EMBL" id="GFH33555.1"/>
    </source>
</evidence>
<sequence>MTESYRKRSARVPPSASLAALRLDKFALNLVSSSPGSAISNRVAAQLAGEQLDAYVASGVQLWRCSSRLAPDGSVASGKEGVLIARQCQ</sequence>
<dbReference type="EMBL" id="BLLF01008895">
    <property type="protein sequence ID" value="GFH33555.1"/>
    <property type="molecule type" value="Genomic_DNA"/>
</dbReference>
<feature type="non-terminal residue" evidence="1">
    <location>
        <position position="1"/>
    </location>
</feature>
<reference evidence="1 2" key="1">
    <citation type="submission" date="2020-02" db="EMBL/GenBank/DDBJ databases">
        <title>Draft genome sequence of Haematococcus lacustris strain NIES-144.</title>
        <authorList>
            <person name="Morimoto D."/>
            <person name="Nakagawa S."/>
            <person name="Yoshida T."/>
            <person name="Sawayama S."/>
        </authorList>
    </citation>
    <scope>NUCLEOTIDE SEQUENCE [LARGE SCALE GENOMIC DNA]</scope>
    <source>
        <strain evidence="1 2">NIES-144</strain>
    </source>
</reference>
<organism evidence="1 2">
    <name type="scientific">Haematococcus lacustris</name>
    <name type="common">Green alga</name>
    <name type="synonym">Haematococcus pluvialis</name>
    <dbReference type="NCBI Taxonomy" id="44745"/>
    <lineage>
        <taxon>Eukaryota</taxon>
        <taxon>Viridiplantae</taxon>
        <taxon>Chlorophyta</taxon>
        <taxon>core chlorophytes</taxon>
        <taxon>Chlorophyceae</taxon>
        <taxon>CS clade</taxon>
        <taxon>Chlamydomonadales</taxon>
        <taxon>Haematococcaceae</taxon>
        <taxon>Haematococcus</taxon>
    </lineage>
</organism>
<protein>
    <submittedName>
        <fullName evidence="1">Uncharacterized protein</fullName>
    </submittedName>
</protein>
<dbReference type="AlphaFoldDB" id="A0A6A0AM73"/>
<proteinExistence type="predicted"/>
<name>A0A6A0AM73_HAELA</name>
<comment type="caution">
    <text evidence="1">The sequence shown here is derived from an EMBL/GenBank/DDBJ whole genome shotgun (WGS) entry which is preliminary data.</text>
</comment>
<evidence type="ECO:0000313" key="2">
    <source>
        <dbReference type="Proteomes" id="UP000485058"/>
    </source>
</evidence>
<keyword evidence="2" id="KW-1185">Reference proteome</keyword>
<feature type="non-terminal residue" evidence="1">
    <location>
        <position position="89"/>
    </location>
</feature>
<dbReference type="Proteomes" id="UP000485058">
    <property type="component" value="Unassembled WGS sequence"/>
</dbReference>
<gene>
    <name evidence="1" type="ORF">HaLaN_32944</name>
</gene>
<accession>A0A6A0AM73</accession>